<evidence type="ECO:0000313" key="3">
    <source>
        <dbReference type="Proteomes" id="UP000305067"/>
    </source>
</evidence>
<keyword evidence="3" id="KW-1185">Reference proteome</keyword>
<keyword evidence="1" id="KW-0472">Membrane</keyword>
<name>A0A5C3QZQ7_9AGAR</name>
<evidence type="ECO:0000313" key="2">
    <source>
        <dbReference type="EMBL" id="TFL06827.1"/>
    </source>
</evidence>
<protein>
    <submittedName>
        <fullName evidence="2">Uncharacterized protein</fullName>
    </submittedName>
</protein>
<dbReference type="EMBL" id="ML178815">
    <property type="protein sequence ID" value="TFL06827.1"/>
    <property type="molecule type" value="Genomic_DNA"/>
</dbReference>
<feature type="transmembrane region" description="Helical" evidence="1">
    <location>
        <begin position="43"/>
        <end position="66"/>
    </location>
</feature>
<evidence type="ECO:0000256" key="1">
    <source>
        <dbReference type="SAM" id="Phobius"/>
    </source>
</evidence>
<keyword evidence="1" id="KW-0812">Transmembrane</keyword>
<dbReference type="AlphaFoldDB" id="A0A5C3QZQ7"/>
<sequence>MDPDFEAIDASHVFVDSTVEELLPEDVVISVTKDGTPSYSIAVWARCIGYIGFGTSLLSLGLLLLVPHFLTAANQPVPAEPGQPRPRRQRRSTITGIELHGHSSSLLVGHPRRAITLPQYHTTKSCLEKRPTMPGRRVTFVDLELPRSIATSVEPPAALVDEIQVYTLCDDDSSTTSSVTSSSMSSPSMAIFGASSLPSTPSPTATEHLLLTIPETEYVLEDVSPKRRRTLVDKIPRVTKLFSGWRKHGVSSPPVSPTGAYALARLDSNALSQS</sequence>
<gene>
    <name evidence="2" type="ORF">BDV98DRAFT_166160</name>
</gene>
<organism evidence="2 3">
    <name type="scientific">Pterulicium gracile</name>
    <dbReference type="NCBI Taxonomy" id="1884261"/>
    <lineage>
        <taxon>Eukaryota</taxon>
        <taxon>Fungi</taxon>
        <taxon>Dikarya</taxon>
        <taxon>Basidiomycota</taxon>
        <taxon>Agaricomycotina</taxon>
        <taxon>Agaricomycetes</taxon>
        <taxon>Agaricomycetidae</taxon>
        <taxon>Agaricales</taxon>
        <taxon>Pleurotineae</taxon>
        <taxon>Pterulaceae</taxon>
        <taxon>Pterulicium</taxon>
    </lineage>
</organism>
<keyword evidence="1" id="KW-1133">Transmembrane helix</keyword>
<accession>A0A5C3QZQ7</accession>
<dbReference type="Proteomes" id="UP000305067">
    <property type="component" value="Unassembled WGS sequence"/>
</dbReference>
<reference evidence="2 3" key="1">
    <citation type="journal article" date="2019" name="Nat. Ecol. Evol.">
        <title>Megaphylogeny resolves global patterns of mushroom evolution.</title>
        <authorList>
            <person name="Varga T."/>
            <person name="Krizsan K."/>
            <person name="Foldi C."/>
            <person name="Dima B."/>
            <person name="Sanchez-Garcia M."/>
            <person name="Sanchez-Ramirez S."/>
            <person name="Szollosi G.J."/>
            <person name="Szarkandi J.G."/>
            <person name="Papp V."/>
            <person name="Albert L."/>
            <person name="Andreopoulos W."/>
            <person name="Angelini C."/>
            <person name="Antonin V."/>
            <person name="Barry K.W."/>
            <person name="Bougher N.L."/>
            <person name="Buchanan P."/>
            <person name="Buyck B."/>
            <person name="Bense V."/>
            <person name="Catcheside P."/>
            <person name="Chovatia M."/>
            <person name="Cooper J."/>
            <person name="Damon W."/>
            <person name="Desjardin D."/>
            <person name="Finy P."/>
            <person name="Geml J."/>
            <person name="Haridas S."/>
            <person name="Hughes K."/>
            <person name="Justo A."/>
            <person name="Karasinski D."/>
            <person name="Kautmanova I."/>
            <person name="Kiss B."/>
            <person name="Kocsube S."/>
            <person name="Kotiranta H."/>
            <person name="LaButti K.M."/>
            <person name="Lechner B.E."/>
            <person name="Liimatainen K."/>
            <person name="Lipzen A."/>
            <person name="Lukacs Z."/>
            <person name="Mihaltcheva S."/>
            <person name="Morgado L.N."/>
            <person name="Niskanen T."/>
            <person name="Noordeloos M.E."/>
            <person name="Ohm R.A."/>
            <person name="Ortiz-Santana B."/>
            <person name="Ovrebo C."/>
            <person name="Racz N."/>
            <person name="Riley R."/>
            <person name="Savchenko A."/>
            <person name="Shiryaev A."/>
            <person name="Soop K."/>
            <person name="Spirin V."/>
            <person name="Szebenyi C."/>
            <person name="Tomsovsky M."/>
            <person name="Tulloss R.E."/>
            <person name="Uehling J."/>
            <person name="Grigoriev I.V."/>
            <person name="Vagvolgyi C."/>
            <person name="Papp T."/>
            <person name="Martin F.M."/>
            <person name="Miettinen O."/>
            <person name="Hibbett D.S."/>
            <person name="Nagy L.G."/>
        </authorList>
    </citation>
    <scope>NUCLEOTIDE SEQUENCE [LARGE SCALE GENOMIC DNA]</scope>
    <source>
        <strain evidence="2 3">CBS 309.79</strain>
    </source>
</reference>
<proteinExistence type="predicted"/>